<name>A0A1X9LH47_9MICO</name>
<gene>
    <name evidence="2" type="ORF">B5808_03875</name>
</gene>
<feature type="compositionally biased region" description="Acidic residues" evidence="1">
    <location>
        <begin position="33"/>
        <end position="43"/>
    </location>
</feature>
<dbReference type="AlphaFoldDB" id="A0A1X9LH47"/>
<dbReference type="EMBL" id="CP020715">
    <property type="protein sequence ID" value="ARJ04457.1"/>
    <property type="molecule type" value="Genomic_DNA"/>
</dbReference>
<protein>
    <recommendedName>
        <fullName evidence="4">DUF5709 domain-containing protein</fullName>
    </recommendedName>
</protein>
<evidence type="ECO:0000256" key="1">
    <source>
        <dbReference type="SAM" id="MobiDB-lite"/>
    </source>
</evidence>
<feature type="compositionally biased region" description="Basic and acidic residues" evidence="1">
    <location>
        <begin position="1"/>
        <end position="12"/>
    </location>
</feature>
<accession>A0A1X9LH47</accession>
<feature type="region of interest" description="Disordered" evidence="1">
    <location>
        <begin position="1"/>
        <end position="125"/>
    </location>
</feature>
<reference evidence="2 3" key="1">
    <citation type="submission" date="2017-04" db="EMBL/GenBank/DDBJ databases">
        <authorList>
            <person name="Afonso C.L."/>
            <person name="Miller P.J."/>
            <person name="Scott M.A."/>
            <person name="Spackman E."/>
            <person name="Goraichik I."/>
            <person name="Dimitrov K.M."/>
            <person name="Suarez D.L."/>
            <person name="Swayne D.E."/>
        </authorList>
    </citation>
    <scope>NUCLEOTIDE SEQUENCE [LARGE SCALE GENOMIC DNA]</scope>
    <source>
        <strain evidence="3">XA(T)</strain>
    </source>
</reference>
<organism evidence="2 3">
    <name type="scientific">Cnuibacter physcomitrellae</name>
    <dbReference type="NCBI Taxonomy" id="1619308"/>
    <lineage>
        <taxon>Bacteria</taxon>
        <taxon>Bacillati</taxon>
        <taxon>Actinomycetota</taxon>
        <taxon>Actinomycetes</taxon>
        <taxon>Micrococcales</taxon>
        <taxon>Microbacteriaceae</taxon>
        <taxon>Cnuibacter</taxon>
    </lineage>
</organism>
<feature type="compositionally biased region" description="Gly residues" evidence="1">
    <location>
        <begin position="56"/>
        <end position="65"/>
    </location>
</feature>
<feature type="compositionally biased region" description="Acidic residues" evidence="1">
    <location>
        <begin position="116"/>
        <end position="125"/>
    </location>
</feature>
<evidence type="ECO:0000313" key="2">
    <source>
        <dbReference type="EMBL" id="ARJ04457.1"/>
    </source>
</evidence>
<dbReference type="Proteomes" id="UP000192775">
    <property type="component" value="Chromosome"/>
</dbReference>
<evidence type="ECO:0008006" key="4">
    <source>
        <dbReference type="Google" id="ProtNLM"/>
    </source>
</evidence>
<dbReference type="KEGG" id="cphy:B5808_03875"/>
<sequence>MVDSKERMRSIPEGDTVSDTSTPGDEPFFDREEAFEEANDLETNDAVAGETVWEGPGDGNDGPTGGSPREGAPDWSQQGDTQYRAPEAPEEEAPGEFPSDERLDPDLGPGVGDGPEQSDPDEETV</sequence>
<keyword evidence="3" id="KW-1185">Reference proteome</keyword>
<evidence type="ECO:0000313" key="3">
    <source>
        <dbReference type="Proteomes" id="UP000192775"/>
    </source>
</evidence>
<proteinExistence type="predicted"/>